<dbReference type="EMBL" id="VICG01000015">
    <property type="protein sequence ID" value="KAA8564703.1"/>
    <property type="molecule type" value="Genomic_DNA"/>
</dbReference>
<evidence type="ECO:0000313" key="1">
    <source>
        <dbReference type="EMBL" id="KAA8564703.1"/>
    </source>
</evidence>
<protein>
    <submittedName>
        <fullName evidence="1">Uncharacterized protein</fullName>
    </submittedName>
</protein>
<dbReference type="Proteomes" id="UP000322873">
    <property type="component" value="Unassembled WGS sequence"/>
</dbReference>
<sequence>MTSDKPRFYLQNIQCGGENLGIGWQKLDLVTAVIYEASGRRGCWLEEHLNVFCQVKVRGHLLPRYCLHLPVTMQSFPKIYNTYFSSPLLLRWAECFLALTSLL</sequence>
<reference evidence="1 2" key="1">
    <citation type="submission" date="2019-06" db="EMBL/GenBank/DDBJ databases">
        <title>Genome Sequence of the Brown Rot Fungal Pathogen Monilinia fructicola.</title>
        <authorList>
            <person name="De Miccolis Angelini R.M."/>
            <person name="Landi L."/>
            <person name="Abate D."/>
            <person name="Pollastro S."/>
            <person name="Romanazzi G."/>
            <person name="Faretra F."/>
        </authorList>
    </citation>
    <scope>NUCLEOTIDE SEQUENCE [LARGE SCALE GENOMIC DNA]</scope>
    <source>
        <strain evidence="1 2">Mfrc123</strain>
    </source>
</reference>
<name>A0A5M9J8S3_MONFR</name>
<gene>
    <name evidence="1" type="ORF">EYC84_011599</name>
</gene>
<evidence type="ECO:0000313" key="2">
    <source>
        <dbReference type="Proteomes" id="UP000322873"/>
    </source>
</evidence>
<organism evidence="1 2">
    <name type="scientific">Monilinia fructicola</name>
    <name type="common">Brown rot fungus</name>
    <name type="synonym">Ciboria fructicola</name>
    <dbReference type="NCBI Taxonomy" id="38448"/>
    <lineage>
        <taxon>Eukaryota</taxon>
        <taxon>Fungi</taxon>
        <taxon>Dikarya</taxon>
        <taxon>Ascomycota</taxon>
        <taxon>Pezizomycotina</taxon>
        <taxon>Leotiomycetes</taxon>
        <taxon>Helotiales</taxon>
        <taxon>Sclerotiniaceae</taxon>
        <taxon>Monilinia</taxon>
    </lineage>
</organism>
<keyword evidence="2" id="KW-1185">Reference proteome</keyword>
<accession>A0A5M9J8S3</accession>
<proteinExistence type="predicted"/>
<dbReference type="AlphaFoldDB" id="A0A5M9J8S3"/>
<comment type="caution">
    <text evidence="1">The sequence shown here is derived from an EMBL/GenBank/DDBJ whole genome shotgun (WGS) entry which is preliminary data.</text>
</comment>